<dbReference type="Proteomes" id="UP000238083">
    <property type="component" value="Unassembled WGS sequence"/>
</dbReference>
<gene>
    <name evidence="2" type="ORF">CLV37_11682</name>
</gene>
<proteinExistence type="predicted"/>
<organism evidence="2 3">
    <name type="scientific">Kineococcus rhizosphaerae</name>
    <dbReference type="NCBI Taxonomy" id="559628"/>
    <lineage>
        <taxon>Bacteria</taxon>
        <taxon>Bacillati</taxon>
        <taxon>Actinomycetota</taxon>
        <taxon>Actinomycetes</taxon>
        <taxon>Kineosporiales</taxon>
        <taxon>Kineosporiaceae</taxon>
        <taxon>Kineococcus</taxon>
    </lineage>
</organism>
<evidence type="ECO:0000259" key="1">
    <source>
        <dbReference type="Pfam" id="PF13460"/>
    </source>
</evidence>
<dbReference type="SUPFAM" id="SSF51735">
    <property type="entry name" value="NAD(P)-binding Rossmann-fold domains"/>
    <property type="match status" value="1"/>
</dbReference>
<dbReference type="AlphaFoldDB" id="A0A2T0QXB9"/>
<reference evidence="2 3" key="1">
    <citation type="submission" date="2018-03" db="EMBL/GenBank/DDBJ databases">
        <title>Genomic Encyclopedia of Archaeal and Bacterial Type Strains, Phase II (KMG-II): from individual species to whole genera.</title>
        <authorList>
            <person name="Goeker M."/>
        </authorList>
    </citation>
    <scope>NUCLEOTIDE SEQUENCE [LARGE SCALE GENOMIC DNA]</scope>
    <source>
        <strain evidence="2 3">DSM 19711</strain>
    </source>
</reference>
<dbReference type="Gene3D" id="3.40.50.720">
    <property type="entry name" value="NAD(P)-binding Rossmann-like Domain"/>
    <property type="match status" value="1"/>
</dbReference>
<evidence type="ECO:0000313" key="3">
    <source>
        <dbReference type="Proteomes" id="UP000238083"/>
    </source>
</evidence>
<dbReference type="OrthoDB" id="9771302at2"/>
<name>A0A2T0QXB9_9ACTN</name>
<dbReference type="EMBL" id="PVZF01000016">
    <property type="protein sequence ID" value="PRY10529.1"/>
    <property type="molecule type" value="Genomic_DNA"/>
</dbReference>
<dbReference type="InterPro" id="IPR036291">
    <property type="entry name" value="NAD(P)-bd_dom_sf"/>
</dbReference>
<evidence type="ECO:0000313" key="2">
    <source>
        <dbReference type="EMBL" id="PRY10529.1"/>
    </source>
</evidence>
<dbReference type="RefSeq" id="WP_106215264.1">
    <property type="nucleotide sequence ID" value="NZ_PVZF01000016.1"/>
</dbReference>
<sequence>MRIVIAGGTGQVGAPLAAALDEQGHEVVVTSRARGVDVLTGAGLGEALAGADAVVDVLNTGDLGDGAVGFFRETTERLLDAERRAGVGHHVLLSVVGADRATGHGYTLGKVAQEAAVRRGRVPFSIVRATQFHEHLPALADQLTSGGVVHAPRTLVEPVALQDVVDLLARTVTGAPSRTTVQIAGPQRFALDDLLRELLRARGDSREVRTVEGAVLADALDALVPHGPHLTGGRSWPASARA</sequence>
<dbReference type="Pfam" id="PF13460">
    <property type="entry name" value="NAD_binding_10"/>
    <property type="match status" value="1"/>
</dbReference>
<protein>
    <submittedName>
        <fullName evidence="2">Uncharacterized protein YbjT (DUF2867 family)</fullName>
    </submittedName>
</protein>
<keyword evidence="3" id="KW-1185">Reference proteome</keyword>
<dbReference type="InterPro" id="IPR016040">
    <property type="entry name" value="NAD(P)-bd_dom"/>
</dbReference>
<comment type="caution">
    <text evidence="2">The sequence shown here is derived from an EMBL/GenBank/DDBJ whole genome shotgun (WGS) entry which is preliminary data.</text>
</comment>
<accession>A0A2T0QXB9</accession>
<feature type="domain" description="NAD(P)-binding" evidence="1">
    <location>
        <begin position="7"/>
        <end position="135"/>
    </location>
</feature>